<dbReference type="GO" id="GO:0007052">
    <property type="term" value="P:mitotic spindle organization"/>
    <property type="evidence" value="ECO:0007669"/>
    <property type="project" value="TreeGrafter"/>
</dbReference>
<dbReference type="SUPFAM" id="SSF52540">
    <property type="entry name" value="P-loop containing nucleoside triphosphate hydrolases"/>
    <property type="match status" value="1"/>
</dbReference>
<feature type="compositionally biased region" description="Acidic residues" evidence="8">
    <location>
        <begin position="464"/>
        <end position="478"/>
    </location>
</feature>
<sequence>MQDHGVSASYSTFTTPLIDKRALKLESIQVAVRVRPLSSKERLQGSKTCVNVVNTSVVVAEKQFDFDAVFPSTMQQENVYTTLVKPLMNEFFDGYNVTVLAYGQTGSGKTYTMGNEFASSVSRTDRGIIPRVIDHIFERINANPQHFVVKMSYLEVSNEEIIDLLVKTFCCTNTSLPTNTGLSVRGDGDRGIFVSGLSEHVVNSASQARAFLCSGAQVRATASTSMNGRSSRSHAICTLSMEQHEASFVEEGAETRYSKFHLVDLAGSERVQRTNMEGAPKSHKITKAHIPYRDSKLTRLLEDSLGGNSKTLIIACISPANVNYEETCNTLRYAFRTRSIENRAMVNNESGIASNVASLKRQIRVVKLQHTVDKSVTENAYSSSSYTKTQLEEQNRKLKEELVHANCVKDRWKSIASALETKLEEVTKELHRLQTQAAKKKALKKRKTRESYETMETLFSSSSGEEDNSEGDSDYIDEDNNRNYKRKKRGNNTLAQTSLKQLDVMDEIDELLENSAVSCCTCHGKCATKSCACKSVSRVCSAESLCNSSKCRNGSSGTNTLAERA</sequence>
<dbReference type="GO" id="GO:0005524">
    <property type="term" value="F:ATP binding"/>
    <property type="evidence" value="ECO:0007669"/>
    <property type="project" value="UniProtKB-UniRule"/>
</dbReference>
<dbReference type="InterPro" id="IPR001752">
    <property type="entry name" value="Kinesin_motor_dom"/>
</dbReference>
<comment type="subcellular location">
    <subcellularLocation>
        <location evidence="1">Cytoplasm</location>
    </subcellularLocation>
</comment>
<dbReference type="GO" id="GO:0008017">
    <property type="term" value="F:microtubule binding"/>
    <property type="evidence" value="ECO:0007669"/>
    <property type="project" value="InterPro"/>
</dbReference>
<dbReference type="GO" id="GO:0051231">
    <property type="term" value="P:spindle elongation"/>
    <property type="evidence" value="ECO:0007669"/>
    <property type="project" value="TreeGrafter"/>
</dbReference>
<reference evidence="10" key="1">
    <citation type="submission" date="2021-11" db="EMBL/GenBank/DDBJ databases">
        <authorList>
            <person name="Islam A."/>
            <person name="Islam S."/>
            <person name="Flora M.S."/>
            <person name="Rahman M."/>
            <person name="Ziaur R.M."/>
            <person name="Epstein J.H."/>
            <person name="Hassan M."/>
            <person name="Klassen M."/>
            <person name="Woodard K."/>
            <person name="Webb A."/>
            <person name="Webby R.J."/>
            <person name="El Zowalaty M.E."/>
        </authorList>
    </citation>
    <scope>NUCLEOTIDE SEQUENCE</scope>
    <source>
        <strain evidence="10">Pbs3</strain>
    </source>
</reference>
<dbReference type="PANTHER" id="PTHR47969">
    <property type="entry name" value="CHROMOSOME-ASSOCIATED KINESIN KIF4A-RELATED"/>
    <property type="match status" value="1"/>
</dbReference>
<name>A0AAU9LM71_9STRA</name>
<dbReference type="GO" id="GO:0003777">
    <property type="term" value="F:microtubule motor activity"/>
    <property type="evidence" value="ECO:0007669"/>
    <property type="project" value="InterPro"/>
</dbReference>
<dbReference type="Proteomes" id="UP001160483">
    <property type="component" value="Unassembled WGS sequence"/>
</dbReference>
<dbReference type="Gene3D" id="3.40.850.10">
    <property type="entry name" value="Kinesin motor domain"/>
    <property type="match status" value="1"/>
</dbReference>
<evidence type="ECO:0000313" key="10">
    <source>
        <dbReference type="EMBL" id="CAH0481091.1"/>
    </source>
</evidence>
<keyword evidence="7" id="KW-0493">Microtubule</keyword>
<dbReference type="PROSITE" id="PS50067">
    <property type="entry name" value="KINESIN_MOTOR_2"/>
    <property type="match status" value="1"/>
</dbReference>
<dbReference type="AlphaFoldDB" id="A0AAU9LM71"/>
<evidence type="ECO:0000259" key="9">
    <source>
        <dbReference type="PROSITE" id="PS50067"/>
    </source>
</evidence>
<dbReference type="PROSITE" id="PS00411">
    <property type="entry name" value="KINESIN_MOTOR_1"/>
    <property type="match status" value="1"/>
</dbReference>
<keyword evidence="5" id="KW-0175">Coiled coil</keyword>
<keyword evidence="2" id="KW-0963">Cytoplasm</keyword>
<dbReference type="InterPro" id="IPR036961">
    <property type="entry name" value="Kinesin_motor_dom_sf"/>
</dbReference>
<evidence type="ECO:0000313" key="11">
    <source>
        <dbReference type="Proteomes" id="UP001160483"/>
    </source>
</evidence>
<feature type="region of interest" description="Disordered" evidence="8">
    <location>
        <begin position="438"/>
        <end position="489"/>
    </location>
</feature>
<keyword evidence="3 6" id="KW-0547">Nucleotide-binding</keyword>
<evidence type="ECO:0000256" key="8">
    <source>
        <dbReference type="SAM" id="MobiDB-lite"/>
    </source>
</evidence>
<accession>A0AAU9LM71</accession>
<dbReference type="PANTHER" id="PTHR47969:SF15">
    <property type="entry name" value="CHROMOSOME-ASSOCIATED KINESIN KIF4A-RELATED"/>
    <property type="match status" value="1"/>
</dbReference>
<dbReference type="PRINTS" id="PR00380">
    <property type="entry name" value="KINESINHEAVY"/>
</dbReference>
<proteinExistence type="inferred from homology"/>
<evidence type="ECO:0000256" key="1">
    <source>
        <dbReference type="ARBA" id="ARBA00004496"/>
    </source>
</evidence>
<dbReference type="GO" id="GO:0007018">
    <property type="term" value="P:microtubule-based movement"/>
    <property type="evidence" value="ECO:0007669"/>
    <property type="project" value="InterPro"/>
</dbReference>
<evidence type="ECO:0000256" key="5">
    <source>
        <dbReference type="ARBA" id="ARBA00023054"/>
    </source>
</evidence>
<dbReference type="InterPro" id="IPR019821">
    <property type="entry name" value="Kinesin_motor_CS"/>
</dbReference>
<evidence type="ECO:0000256" key="4">
    <source>
        <dbReference type="ARBA" id="ARBA00022840"/>
    </source>
</evidence>
<dbReference type="GO" id="GO:0005737">
    <property type="term" value="C:cytoplasm"/>
    <property type="evidence" value="ECO:0007669"/>
    <property type="project" value="UniProtKB-SubCell"/>
</dbReference>
<dbReference type="InterPro" id="IPR027417">
    <property type="entry name" value="P-loop_NTPase"/>
</dbReference>
<dbReference type="EMBL" id="CAKKTJ010000326">
    <property type="protein sequence ID" value="CAH0481091.1"/>
    <property type="molecule type" value="Genomic_DNA"/>
</dbReference>
<comment type="caution">
    <text evidence="10">The sequence shown here is derived from an EMBL/GenBank/DDBJ whole genome shotgun (WGS) entry which is preliminary data.</text>
</comment>
<feature type="domain" description="Kinesin motor" evidence="9">
    <location>
        <begin position="27"/>
        <end position="340"/>
    </location>
</feature>
<dbReference type="GO" id="GO:0005875">
    <property type="term" value="C:microtubule associated complex"/>
    <property type="evidence" value="ECO:0007669"/>
    <property type="project" value="TreeGrafter"/>
</dbReference>
<evidence type="ECO:0000256" key="6">
    <source>
        <dbReference type="PROSITE-ProRule" id="PRU00283"/>
    </source>
</evidence>
<protein>
    <recommendedName>
        <fullName evidence="7">Kinesin-like protein</fullName>
    </recommendedName>
</protein>
<dbReference type="SMART" id="SM00129">
    <property type="entry name" value="KISc"/>
    <property type="match status" value="1"/>
</dbReference>
<feature type="compositionally biased region" description="Basic residues" evidence="8">
    <location>
        <begin position="438"/>
        <end position="448"/>
    </location>
</feature>
<dbReference type="Pfam" id="PF00225">
    <property type="entry name" value="Kinesin"/>
    <property type="match status" value="2"/>
</dbReference>
<comment type="similarity">
    <text evidence="6 7">Belongs to the TRAFAC class myosin-kinesin ATPase superfamily. Kinesin family.</text>
</comment>
<dbReference type="GO" id="GO:0005874">
    <property type="term" value="C:microtubule"/>
    <property type="evidence" value="ECO:0007669"/>
    <property type="project" value="UniProtKB-KW"/>
</dbReference>
<keyword evidence="6 7" id="KW-0505">Motor protein</keyword>
<dbReference type="InterPro" id="IPR027640">
    <property type="entry name" value="Kinesin-like_fam"/>
</dbReference>
<evidence type="ECO:0000256" key="7">
    <source>
        <dbReference type="RuleBase" id="RU000394"/>
    </source>
</evidence>
<evidence type="ECO:0000256" key="2">
    <source>
        <dbReference type="ARBA" id="ARBA00022490"/>
    </source>
</evidence>
<feature type="binding site" evidence="6">
    <location>
        <begin position="103"/>
        <end position="110"/>
    </location>
    <ligand>
        <name>ATP</name>
        <dbReference type="ChEBI" id="CHEBI:30616"/>
    </ligand>
</feature>
<evidence type="ECO:0000256" key="3">
    <source>
        <dbReference type="ARBA" id="ARBA00022741"/>
    </source>
</evidence>
<gene>
    <name evidence="10" type="ORF">PBS003_LOCUS7701</name>
</gene>
<keyword evidence="4 6" id="KW-0067">ATP-binding</keyword>
<organism evidence="10 11">
    <name type="scientific">Peronospora belbahrii</name>
    <dbReference type="NCBI Taxonomy" id="622444"/>
    <lineage>
        <taxon>Eukaryota</taxon>
        <taxon>Sar</taxon>
        <taxon>Stramenopiles</taxon>
        <taxon>Oomycota</taxon>
        <taxon>Peronosporomycetes</taxon>
        <taxon>Peronosporales</taxon>
        <taxon>Peronosporaceae</taxon>
        <taxon>Peronospora</taxon>
    </lineage>
</organism>